<evidence type="ECO:0000256" key="3">
    <source>
        <dbReference type="RuleBase" id="RU003560"/>
    </source>
</evidence>
<sequence length="450" mass="48041">MTAAIDRHRLAALRTDEEGRFAQTHPRSAALAARAQGSLLAGVPMPWMTRWAGSFPVFVDTANGARCVDVDGVEYVDLCLGDTGAMTGHALPEVAEAVARRARNGITTMLPSEDAIWVADELGRRFGLPRWQFAMSATDANRFVLRFARHLTGRPRIAVMDWCYHGTVDETLAVLDGDRVVPRPGAMGPQVDVAITTAVVPFNDLDALDRRLAQGDVACLLMEPALTNIGIVLPDEGYSEGVREITRKHDVLLVIDETHTLCAGPGGCTAAWGLEPDLLVVGKPIAGGVPLAAYGMTTEVAHRLVGPMLTAEADVSGVGGTLTANALALAASRAALSSSLREEDFAVAIPLAERFTAGVAGVIEKHGLPWHVQRLGCRAEYVFCPPPRDGATAAAAVDEELEAFLHLWCLNRQVLLTPFHNMALFSPAHSEADVDRHTEVFGEAVDALVG</sequence>
<dbReference type="PANTHER" id="PTHR43713:SF3">
    <property type="entry name" value="GLUTAMATE-1-SEMIALDEHYDE 2,1-AMINOMUTASE 1, CHLOROPLASTIC-RELATED"/>
    <property type="match status" value="1"/>
</dbReference>
<gene>
    <name evidence="4" type="ORF">ISU07_21390</name>
</gene>
<dbReference type="PANTHER" id="PTHR43713">
    <property type="entry name" value="GLUTAMATE-1-SEMIALDEHYDE 2,1-AMINOMUTASE"/>
    <property type="match status" value="1"/>
</dbReference>
<evidence type="ECO:0000256" key="1">
    <source>
        <dbReference type="ARBA" id="ARBA00001933"/>
    </source>
</evidence>
<proteinExistence type="inferred from homology"/>
<dbReference type="EMBL" id="JADKPN010000017">
    <property type="protein sequence ID" value="MBF4765693.1"/>
    <property type="molecule type" value="Genomic_DNA"/>
</dbReference>
<dbReference type="SUPFAM" id="SSF53383">
    <property type="entry name" value="PLP-dependent transferases"/>
    <property type="match status" value="1"/>
</dbReference>
<dbReference type="Proteomes" id="UP000640489">
    <property type="component" value="Unassembled WGS sequence"/>
</dbReference>
<name>A0A930VFM8_9ACTN</name>
<comment type="similarity">
    <text evidence="3">Belongs to the class-III pyridoxal-phosphate-dependent aminotransferase family.</text>
</comment>
<dbReference type="Gene3D" id="3.90.1150.10">
    <property type="entry name" value="Aspartate Aminotransferase, domain 1"/>
    <property type="match status" value="1"/>
</dbReference>
<dbReference type="InterPro" id="IPR015421">
    <property type="entry name" value="PyrdxlP-dep_Trfase_major"/>
</dbReference>
<protein>
    <submittedName>
        <fullName evidence="4">Aspartate aminotransferase family protein</fullName>
    </submittedName>
</protein>
<dbReference type="GO" id="GO:0030170">
    <property type="term" value="F:pyridoxal phosphate binding"/>
    <property type="evidence" value="ECO:0007669"/>
    <property type="project" value="InterPro"/>
</dbReference>
<organism evidence="4 5">
    <name type="scientific">Nocardioides islandensis</name>
    <dbReference type="NCBI Taxonomy" id="433663"/>
    <lineage>
        <taxon>Bacteria</taxon>
        <taxon>Bacillati</taxon>
        <taxon>Actinomycetota</taxon>
        <taxon>Actinomycetes</taxon>
        <taxon>Propionibacteriales</taxon>
        <taxon>Nocardioidaceae</taxon>
        <taxon>Nocardioides</taxon>
    </lineage>
</organism>
<dbReference type="Pfam" id="PF00202">
    <property type="entry name" value="Aminotran_3"/>
    <property type="match status" value="1"/>
</dbReference>
<evidence type="ECO:0000313" key="4">
    <source>
        <dbReference type="EMBL" id="MBF4765693.1"/>
    </source>
</evidence>
<keyword evidence="4" id="KW-0808">Transferase</keyword>
<dbReference type="Gene3D" id="3.40.640.10">
    <property type="entry name" value="Type I PLP-dependent aspartate aminotransferase-like (Major domain)"/>
    <property type="match status" value="1"/>
</dbReference>
<dbReference type="GO" id="GO:0008483">
    <property type="term" value="F:transaminase activity"/>
    <property type="evidence" value="ECO:0007669"/>
    <property type="project" value="UniProtKB-KW"/>
</dbReference>
<keyword evidence="2 3" id="KW-0663">Pyridoxal phosphate</keyword>
<evidence type="ECO:0000256" key="2">
    <source>
        <dbReference type="ARBA" id="ARBA00022898"/>
    </source>
</evidence>
<dbReference type="InterPro" id="IPR005814">
    <property type="entry name" value="Aminotrans_3"/>
</dbReference>
<dbReference type="RefSeq" id="WP_194708871.1">
    <property type="nucleotide sequence ID" value="NZ_JADKPN010000017.1"/>
</dbReference>
<dbReference type="InterPro" id="IPR015422">
    <property type="entry name" value="PyrdxlP-dep_Trfase_small"/>
</dbReference>
<dbReference type="NCBIfam" id="NF005453">
    <property type="entry name" value="PRK07046.1"/>
    <property type="match status" value="1"/>
</dbReference>
<comment type="cofactor">
    <cofactor evidence="1">
        <name>pyridoxal 5'-phosphate</name>
        <dbReference type="ChEBI" id="CHEBI:597326"/>
    </cofactor>
</comment>
<dbReference type="InterPro" id="IPR015424">
    <property type="entry name" value="PyrdxlP-dep_Trfase"/>
</dbReference>
<evidence type="ECO:0000313" key="5">
    <source>
        <dbReference type="Proteomes" id="UP000640489"/>
    </source>
</evidence>
<accession>A0A930VFM8</accession>
<reference evidence="4" key="1">
    <citation type="submission" date="2020-11" db="EMBL/GenBank/DDBJ databases">
        <title>Nocardioides sp. nov., isolated from Soil of Cynanchum wilfordii Hemsley rhizosphere.</title>
        <authorList>
            <person name="Lee J.-S."/>
            <person name="Suh M.K."/>
            <person name="Kim J.-S."/>
        </authorList>
    </citation>
    <scope>NUCLEOTIDE SEQUENCE</scope>
    <source>
        <strain evidence="4">KCTC 19275</strain>
    </source>
</reference>
<keyword evidence="5" id="KW-1185">Reference proteome</keyword>
<dbReference type="AlphaFoldDB" id="A0A930VFM8"/>
<keyword evidence="4" id="KW-0032">Aminotransferase</keyword>
<comment type="caution">
    <text evidence="4">The sequence shown here is derived from an EMBL/GenBank/DDBJ whole genome shotgun (WGS) entry which is preliminary data.</text>
</comment>